<dbReference type="GeneID" id="83064652"/>
<comment type="subunit">
    <text evidence="2 14">Homodimer.</text>
</comment>
<reference evidence="19 20" key="1">
    <citation type="journal article" date="2017" name="DNA Res.">
        <title>Complete genome sequence and expression profile of the commercial lytic enzyme producer Lysobacter enzymogenes M497-1.</title>
        <authorList>
            <person name="Takami H."/>
            <person name="Toyoda A."/>
            <person name="Uchiyama I."/>
            <person name="Itoh T."/>
            <person name="Takaki Y."/>
            <person name="Arai W."/>
            <person name="Nishi S."/>
            <person name="Kawai M."/>
            <person name="Shinya K."/>
            <person name="Ikeda H."/>
        </authorList>
    </citation>
    <scope>NUCLEOTIDE SEQUENCE [LARGE SCALE GENOMIC DNA]</scope>
    <source>
        <strain evidence="19 20">M497-1</strain>
    </source>
</reference>
<evidence type="ECO:0000256" key="15">
    <source>
        <dbReference type="PROSITE-ProRule" id="PRU00546"/>
    </source>
</evidence>
<keyword evidence="4 14" id="KW-0235">DNA replication</keyword>
<evidence type="ECO:0000313" key="20">
    <source>
        <dbReference type="Proteomes" id="UP000218824"/>
    </source>
</evidence>
<dbReference type="GO" id="GO:0042026">
    <property type="term" value="P:protein refolding"/>
    <property type="evidence" value="ECO:0007669"/>
    <property type="project" value="TreeGrafter"/>
</dbReference>
<keyword evidence="5 14" id="KW-0479">Metal-binding</keyword>
<feature type="binding site" evidence="14">
    <location>
        <position position="167"/>
    </location>
    <ligand>
        <name>Zn(2+)</name>
        <dbReference type="ChEBI" id="CHEBI:29105"/>
        <label>2</label>
    </ligand>
</feature>
<dbReference type="SUPFAM" id="SSF46565">
    <property type="entry name" value="Chaperone J-domain"/>
    <property type="match status" value="1"/>
</dbReference>
<dbReference type="NCBIfam" id="NF008035">
    <property type="entry name" value="PRK10767.1"/>
    <property type="match status" value="1"/>
</dbReference>
<evidence type="ECO:0000256" key="14">
    <source>
        <dbReference type="HAMAP-Rule" id="MF_01152"/>
    </source>
</evidence>
<accession>A0AAU9AHW3</accession>
<evidence type="ECO:0000256" key="3">
    <source>
        <dbReference type="ARBA" id="ARBA00022490"/>
    </source>
</evidence>
<dbReference type="FunFam" id="1.10.287.110:FF:000034">
    <property type="entry name" value="Chaperone protein DnaJ"/>
    <property type="match status" value="1"/>
</dbReference>
<protein>
    <recommendedName>
        <fullName evidence="13 14">Chaperone protein DnaJ</fullName>
    </recommendedName>
</protein>
<proteinExistence type="inferred from homology"/>
<dbReference type="FunFam" id="2.60.260.20:FF:000004">
    <property type="entry name" value="Molecular chaperone DnaJ"/>
    <property type="match status" value="1"/>
</dbReference>
<evidence type="ECO:0000313" key="19">
    <source>
        <dbReference type="EMBL" id="BAV98301.1"/>
    </source>
</evidence>
<evidence type="ECO:0000256" key="16">
    <source>
        <dbReference type="SAM" id="MobiDB-lite"/>
    </source>
</evidence>
<comment type="subcellular location">
    <subcellularLocation>
        <location evidence="1 14">Cytoplasm</location>
    </subcellularLocation>
</comment>
<evidence type="ECO:0000256" key="2">
    <source>
        <dbReference type="ARBA" id="ARBA00011738"/>
    </source>
</evidence>
<evidence type="ECO:0000259" key="17">
    <source>
        <dbReference type="PROSITE" id="PS50076"/>
    </source>
</evidence>
<dbReference type="SMART" id="SM00271">
    <property type="entry name" value="DnaJ"/>
    <property type="match status" value="1"/>
</dbReference>
<dbReference type="Pfam" id="PF01556">
    <property type="entry name" value="DnaJ_C"/>
    <property type="match status" value="1"/>
</dbReference>
<organism evidence="19 20">
    <name type="scientific">Lysobacter enzymogenes</name>
    <dbReference type="NCBI Taxonomy" id="69"/>
    <lineage>
        <taxon>Bacteria</taxon>
        <taxon>Pseudomonadati</taxon>
        <taxon>Pseudomonadota</taxon>
        <taxon>Gammaproteobacteria</taxon>
        <taxon>Lysobacterales</taxon>
        <taxon>Lysobacteraceae</taxon>
        <taxon>Lysobacter</taxon>
    </lineage>
</organism>
<dbReference type="PANTHER" id="PTHR43096:SF48">
    <property type="entry name" value="CHAPERONE PROTEIN DNAJ"/>
    <property type="match status" value="1"/>
</dbReference>
<dbReference type="HAMAP" id="MF_01152">
    <property type="entry name" value="DnaJ"/>
    <property type="match status" value="1"/>
</dbReference>
<evidence type="ECO:0000256" key="8">
    <source>
        <dbReference type="ARBA" id="ARBA00022833"/>
    </source>
</evidence>
<feature type="region of interest" description="Disordered" evidence="16">
    <location>
        <begin position="226"/>
        <end position="245"/>
    </location>
</feature>
<dbReference type="InterPro" id="IPR001623">
    <property type="entry name" value="DnaJ_domain"/>
</dbReference>
<feature type="binding site" evidence="14">
    <location>
        <position position="200"/>
    </location>
    <ligand>
        <name>Zn(2+)</name>
        <dbReference type="ChEBI" id="CHEBI:29105"/>
        <label>1</label>
    </ligand>
</feature>
<dbReference type="EMBL" id="AP014940">
    <property type="protein sequence ID" value="BAV98301.1"/>
    <property type="molecule type" value="Genomic_DNA"/>
</dbReference>
<dbReference type="InterPro" id="IPR002939">
    <property type="entry name" value="DnaJ_C"/>
</dbReference>
<feature type="repeat" description="CXXCXGXG motif" evidence="14">
    <location>
        <begin position="186"/>
        <end position="193"/>
    </location>
</feature>
<evidence type="ECO:0000256" key="9">
    <source>
        <dbReference type="ARBA" id="ARBA00023016"/>
    </source>
</evidence>
<keyword evidence="8 14" id="KW-0862">Zinc</keyword>
<dbReference type="PRINTS" id="PR00625">
    <property type="entry name" value="JDOMAIN"/>
</dbReference>
<dbReference type="Gene3D" id="1.10.287.110">
    <property type="entry name" value="DnaJ domain"/>
    <property type="match status" value="1"/>
</dbReference>
<evidence type="ECO:0000259" key="18">
    <source>
        <dbReference type="PROSITE" id="PS51188"/>
    </source>
</evidence>
<feature type="zinc finger region" description="CR-type" evidence="15">
    <location>
        <begin position="135"/>
        <end position="212"/>
    </location>
</feature>
<feature type="repeat" description="CXXCXGXG motif" evidence="14">
    <location>
        <begin position="148"/>
        <end position="155"/>
    </location>
</feature>
<keyword evidence="7 14" id="KW-0863">Zinc-finger</keyword>
<feature type="repeat" description="CXXCXGXG motif" evidence="14">
    <location>
        <begin position="200"/>
        <end position="207"/>
    </location>
</feature>
<feature type="binding site" evidence="14">
    <location>
        <position position="189"/>
    </location>
    <ligand>
        <name>Zn(2+)</name>
        <dbReference type="ChEBI" id="CHEBI:29105"/>
        <label>2</label>
    </ligand>
</feature>
<feature type="domain" description="CR-type" evidence="18">
    <location>
        <begin position="135"/>
        <end position="212"/>
    </location>
</feature>
<dbReference type="Proteomes" id="UP000218824">
    <property type="component" value="Chromosome"/>
</dbReference>
<dbReference type="InterPro" id="IPR012724">
    <property type="entry name" value="DnaJ"/>
</dbReference>
<dbReference type="Gene3D" id="2.60.260.20">
    <property type="entry name" value="Urease metallochaperone UreE, N-terminal domain"/>
    <property type="match status" value="2"/>
</dbReference>
<dbReference type="RefSeq" id="WP_096378794.1">
    <property type="nucleotide sequence ID" value="NZ_AP014940.1"/>
</dbReference>
<dbReference type="InterPro" id="IPR036869">
    <property type="entry name" value="J_dom_sf"/>
</dbReference>
<dbReference type="AlphaFoldDB" id="A0AAU9AHW3"/>
<comment type="similarity">
    <text evidence="12 14">Belongs to the DnaJ family.</text>
</comment>
<feature type="domain" description="J" evidence="17">
    <location>
        <begin position="5"/>
        <end position="70"/>
    </location>
</feature>
<dbReference type="GO" id="GO:0031072">
    <property type="term" value="F:heat shock protein binding"/>
    <property type="evidence" value="ECO:0007669"/>
    <property type="project" value="InterPro"/>
</dbReference>
<evidence type="ECO:0000256" key="12">
    <source>
        <dbReference type="ARBA" id="ARBA00061004"/>
    </source>
</evidence>
<evidence type="ECO:0000256" key="4">
    <source>
        <dbReference type="ARBA" id="ARBA00022705"/>
    </source>
</evidence>
<feature type="binding site" evidence="14">
    <location>
        <position position="164"/>
    </location>
    <ligand>
        <name>Zn(2+)</name>
        <dbReference type="ChEBI" id="CHEBI:29105"/>
        <label>2</label>
    </ligand>
</feature>
<dbReference type="GO" id="GO:0005737">
    <property type="term" value="C:cytoplasm"/>
    <property type="evidence" value="ECO:0007669"/>
    <property type="project" value="UniProtKB-SubCell"/>
</dbReference>
<comment type="cofactor">
    <cofactor evidence="14">
        <name>Zn(2+)</name>
        <dbReference type="ChEBI" id="CHEBI:29105"/>
    </cofactor>
    <text evidence="14">Binds 2 Zn(2+) ions per monomer.</text>
</comment>
<dbReference type="GO" id="GO:0005524">
    <property type="term" value="F:ATP binding"/>
    <property type="evidence" value="ECO:0007669"/>
    <property type="project" value="InterPro"/>
</dbReference>
<dbReference type="CDD" id="cd10747">
    <property type="entry name" value="DnaJ_C"/>
    <property type="match status" value="1"/>
</dbReference>
<dbReference type="Gene3D" id="2.10.230.10">
    <property type="entry name" value="Heat shock protein DnaJ, cysteine-rich domain"/>
    <property type="match status" value="1"/>
</dbReference>
<feature type="binding site" evidence="14">
    <location>
        <position position="203"/>
    </location>
    <ligand>
        <name>Zn(2+)</name>
        <dbReference type="ChEBI" id="CHEBI:29105"/>
        <label>1</label>
    </ligand>
</feature>
<evidence type="ECO:0000256" key="6">
    <source>
        <dbReference type="ARBA" id="ARBA00022737"/>
    </source>
</evidence>
<dbReference type="Pfam" id="PF00226">
    <property type="entry name" value="DnaJ"/>
    <property type="match status" value="1"/>
</dbReference>
<feature type="repeat" description="CXXCXGXG motif" evidence="14">
    <location>
        <begin position="164"/>
        <end position="171"/>
    </location>
</feature>
<evidence type="ECO:0000256" key="7">
    <source>
        <dbReference type="ARBA" id="ARBA00022771"/>
    </source>
</evidence>
<dbReference type="InterPro" id="IPR036410">
    <property type="entry name" value="HSP_DnaJ_Cys-rich_dom_sf"/>
</dbReference>
<dbReference type="PANTHER" id="PTHR43096">
    <property type="entry name" value="DNAJ HOMOLOG 1, MITOCHONDRIAL-RELATED"/>
    <property type="match status" value="1"/>
</dbReference>
<evidence type="ECO:0000256" key="11">
    <source>
        <dbReference type="ARBA" id="ARBA00053423"/>
    </source>
</evidence>
<keyword evidence="3 14" id="KW-0963">Cytoplasm</keyword>
<dbReference type="PROSITE" id="PS51188">
    <property type="entry name" value="ZF_CR"/>
    <property type="match status" value="1"/>
</dbReference>
<dbReference type="NCBIfam" id="TIGR02349">
    <property type="entry name" value="DnaJ_bact"/>
    <property type="match status" value="1"/>
</dbReference>
<sequence>MSKRDYYEVLGVQRNASDDDLKKAYRRCAMKFHPDRNPGDAAAEASFKECKEAYEVLADASKRRVYDQHGHAAFEHGMGGGAGGPGPGFADMGDIFGDIFGNIFGGGGAGGARGPRRGADIGYVMELSLEEAVGGVEKQIEIPTLDECETCKGSGSADGKIETCTTCNGRGQVRFQRGIFSMQQACPHCNGRGQTIANPCGDCHGQGRVERTKTLQVKIPAGVDNGDRIRLTGEGEAGPTGSPPGDLYVEVRVREHEIFQRDGDDLHCEVPIRISQAALGDIVRVPTLGGEVELRIPAETQSGKLFRLRDKGVKSVRSRKPGDLYCRVAVETPVNLTPEQRDLLEKFEATFVGEGARKHSPRSSTFIDGVKGFWDRMTS</sequence>
<dbReference type="InterPro" id="IPR008971">
    <property type="entry name" value="HSP40/DnaJ_pept-bd"/>
</dbReference>
<dbReference type="CDD" id="cd06257">
    <property type="entry name" value="DnaJ"/>
    <property type="match status" value="1"/>
</dbReference>
<keyword evidence="10 14" id="KW-0143">Chaperone</keyword>
<dbReference type="GO" id="GO:0008270">
    <property type="term" value="F:zinc ion binding"/>
    <property type="evidence" value="ECO:0007669"/>
    <property type="project" value="UniProtKB-UniRule"/>
</dbReference>
<comment type="function">
    <text evidence="11 14">Participates actively in the response to hyperosmotic and heat shock by preventing the aggregation of stress-denatured proteins and by disaggregating proteins, also in an autonomous, DnaK-independent fashion. Unfolded proteins bind initially to DnaJ; upon interaction with the DnaJ-bound protein, DnaK hydrolyzes its bound ATP, resulting in the formation of a stable complex. GrpE releases ADP from DnaK; ATP binding to DnaK triggers the release of the substrate protein, thus completing the reaction cycle. Several rounds of ATP-dependent interactions between DnaJ, DnaK and GrpE are required for fully efficient folding. Also involved, together with DnaK and GrpE, in the DNA replication of plasmids through activation of initiation proteins.</text>
</comment>
<evidence type="ECO:0000256" key="5">
    <source>
        <dbReference type="ARBA" id="ARBA00022723"/>
    </source>
</evidence>
<dbReference type="Pfam" id="PF00684">
    <property type="entry name" value="DnaJ_CXXCXGXG"/>
    <property type="match status" value="1"/>
</dbReference>
<dbReference type="GO" id="GO:0009408">
    <property type="term" value="P:response to heat"/>
    <property type="evidence" value="ECO:0007669"/>
    <property type="project" value="InterPro"/>
</dbReference>
<dbReference type="GO" id="GO:0051082">
    <property type="term" value="F:unfolded protein binding"/>
    <property type="evidence" value="ECO:0007669"/>
    <property type="project" value="UniProtKB-UniRule"/>
</dbReference>
<dbReference type="SUPFAM" id="SSF57938">
    <property type="entry name" value="DnaJ/Hsp40 cysteine-rich domain"/>
    <property type="match status" value="1"/>
</dbReference>
<evidence type="ECO:0000256" key="10">
    <source>
        <dbReference type="ARBA" id="ARBA00023186"/>
    </source>
</evidence>
<evidence type="ECO:0000256" key="1">
    <source>
        <dbReference type="ARBA" id="ARBA00004496"/>
    </source>
</evidence>
<feature type="binding site" evidence="14">
    <location>
        <position position="186"/>
    </location>
    <ligand>
        <name>Zn(2+)</name>
        <dbReference type="ChEBI" id="CHEBI:29105"/>
        <label>2</label>
    </ligand>
</feature>
<dbReference type="CDD" id="cd10719">
    <property type="entry name" value="DnaJ_zf"/>
    <property type="match status" value="1"/>
</dbReference>
<feature type="binding site" evidence="14">
    <location>
        <position position="148"/>
    </location>
    <ligand>
        <name>Zn(2+)</name>
        <dbReference type="ChEBI" id="CHEBI:29105"/>
        <label>1</label>
    </ligand>
</feature>
<dbReference type="FunFam" id="2.10.230.10:FF:000002">
    <property type="entry name" value="Molecular chaperone DnaJ"/>
    <property type="match status" value="1"/>
</dbReference>
<dbReference type="GO" id="GO:0006260">
    <property type="term" value="P:DNA replication"/>
    <property type="evidence" value="ECO:0007669"/>
    <property type="project" value="UniProtKB-KW"/>
</dbReference>
<dbReference type="SUPFAM" id="SSF49493">
    <property type="entry name" value="HSP40/DnaJ peptide-binding domain"/>
    <property type="match status" value="2"/>
</dbReference>
<dbReference type="InterPro" id="IPR001305">
    <property type="entry name" value="HSP_DnaJ_Cys-rich_dom"/>
</dbReference>
<gene>
    <name evidence="14 19" type="primary">dnaJ</name>
    <name evidence="19" type="ORF">LEN_2814</name>
</gene>
<evidence type="ECO:0000256" key="13">
    <source>
        <dbReference type="ARBA" id="ARBA00067609"/>
    </source>
</evidence>
<dbReference type="PROSITE" id="PS50076">
    <property type="entry name" value="DNAJ_2"/>
    <property type="match status" value="1"/>
</dbReference>
<feature type="binding site" evidence="14">
    <location>
        <position position="151"/>
    </location>
    <ligand>
        <name>Zn(2+)</name>
        <dbReference type="ChEBI" id="CHEBI:29105"/>
        <label>1</label>
    </ligand>
</feature>
<name>A0AAU9AHW3_LYSEN</name>
<comment type="domain">
    <text evidence="14">The J domain is necessary and sufficient to stimulate DnaK ATPase activity. Zinc center 1 plays an important role in the autonomous, DnaK-independent chaperone activity of DnaJ. Zinc center 2 is essential for interaction with DnaK and for DnaJ activity.</text>
</comment>
<dbReference type="KEGG" id="lem:LEN_2814"/>
<keyword evidence="6 14" id="KW-0677">Repeat</keyword>
<keyword evidence="9 14" id="KW-0346">Stress response</keyword>